<dbReference type="CDD" id="cd01439">
    <property type="entry name" value="TCCD_inducible_PARP_like"/>
    <property type="match status" value="1"/>
</dbReference>
<dbReference type="GO" id="GO:0003714">
    <property type="term" value="F:transcription corepressor activity"/>
    <property type="evidence" value="ECO:0007669"/>
    <property type="project" value="TreeGrafter"/>
</dbReference>
<comment type="subcellular location">
    <subcellularLocation>
        <location evidence="1">Nucleus</location>
    </subcellularLocation>
</comment>
<reference evidence="12" key="1">
    <citation type="submission" date="2025-08" db="UniProtKB">
        <authorList>
            <consortium name="RefSeq"/>
        </authorList>
    </citation>
    <scope>IDENTIFICATION</scope>
</reference>
<feature type="domain" description="Macro" evidence="10">
    <location>
        <begin position="1413"/>
        <end position="1586"/>
    </location>
</feature>
<dbReference type="InterPro" id="IPR002589">
    <property type="entry name" value="Macro_dom"/>
</dbReference>
<evidence type="ECO:0000259" key="8">
    <source>
        <dbReference type="PROSITE" id="PS50918"/>
    </source>
</evidence>
<dbReference type="InterPro" id="IPR012677">
    <property type="entry name" value="Nucleotide-bd_a/b_plait_sf"/>
</dbReference>
<dbReference type="Pfam" id="PF23248">
    <property type="entry name" value="KH_PARP14_2"/>
    <property type="match status" value="1"/>
</dbReference>
<dbReference type="Pfam" id="PF23085">
    <property type="entry name" value="RRM_PARP14_3"/>
    <property type="match status" value="1"/>
</dbReference>
<dbReference type="GeneID" id="115823485"/>
<name>A0A6J2WI31_CHACN</name>
<dbReference type="SUPFAM" id="SSF117839">
    <property type="entry name" value="WWE domain"/>
    <property type="match status" value="1"/>
</dbReference>
<keyword evidence="4 7" id="KW-0520">NAD</keyword>
<dbReference type="GO" id="GO:0003950">
    <property type="term" value="F:NAD+ poly-ADP-ribosyltransferase activity"/>
    <property type="evidence" value="ECO:0007669"/>
    <property type="project" value="UniProtKB-UniRule"/>
</dbReference>
<dbReference type="PROSITE" id="PS50918">
    <property type="entry name" value="WWE"/>
    <property type="match status" value="1"/>
</dbReference>
<dbReference type="InterPro" id="IPR057043">
    <property type="entry name" value="PARP14_KH_2"/>
</dbReference>
<dbReference type="Proteomes" id="UP000504632">
    <property type="component" value="Chromosome 10"/>
</dbReference>
<dbReference type="RefSeq" id="XP_030643397.1">
    <property type="nucleotide sequence ID" value="XM_030787537.1"/>
</dbReference>
<dbReference type="InterPro" id="IPR057051">
    <property type="entry name" value="PARP14_RPM_1"/>
</dbReference>
<dbReference type="Pfam" id="PF02825">
    <property type="entry name" value="WWE"/>
    <property type="match status" value="1"/>
</dbReference>
<evidence type="ECO:0000259" key="10">
    <source>
        <dbReference type="PROSITE" id="PS51154"/>
    </source>
</evidence>
<feature type="domain" description="PARP catalytic" evidence="9">
    <location>
        <begin position="1811"/>
        <end position="2015"/>
    </location>
</feature>
<dbReference type="InterPro" id="IPR052056">
    <property type="entry name" value="Mono-ARTD/PARP"/>
</dbReference>
<organism evidence="11 12">
    <name type="scientific">Chanos chanos</name>
    <name type="common">Milkfish</name>
    <name type="synonym">Mugil chanos</name>
    <dbReference type="NCBI Taxonomy" id="29144"/>
    <lineage>
        <taxon>Eukaryota</taxon>
        <taxon>Metazoa</taxon>
        <taxon>Chordata</taxon>
        <taxon>Craniata</taxon>
        <taxon>Vertebrata</taxon>
        <taxon>Euteleostomi</taxon>
        <taxon>Actinopterygii</taxon>
        <taxon>Neopterygii</taxon>
        <taxon>Teleostei</taxon>
        <taxon>Ostariophysi</taxon>
        <taxon>Gonorynchiformes</taxon>
        <taxon>Chanidae</taxon>
        <taxon>Chanos</taxon>
    </lineage>
</organism>
<dbReference type="Pfam" id="PF23222">
    <property type="entry name" value="RRM_PARP14_1"/>
    <property type="match status" value="1"/>
</dbReference>
<evidence type="ECO:0000256" key="3">
    <source>
        <dbReference type="ARBA" id="ARBA00022679"/>
    </source>
</evidence>
<evidence type="ECO:0000256" key="4">
    <source>
        <dbReference type="ARBA" id="ARBA00023027"/>
    </source>
</evidence>
<evidence type="ECO:0000256" key="6">
    <source>
        <dbReference type="ARBA" id="ARBA00024347"/>
    </source>
</evidence>
<protein>
    <recommendedName>
        <fullName evidence="7">Poly [ADP-ribose] polymerase</fullName>
        <shortName evidence="7">PARP</shortName>
        <ecNumber evidence="7">2.4.2.-</ecNumber>
    </recommendedName>
</protein>
<keyword evidence="3 7" id="KW-0808">Transferase</keyword>
<feature type="domain" description="Macro" evidence="10">
    <location>
        <begin position="831"/>
        <end position="1017"/>
    </location>
</feature>
<sequence>MDEKTLVLEGLPDHLDHVRTKLELYFRNKRKSGGEIKEVREHPEDTRKALLVYIDDGDLKRVLDKGIHKVDLKNKGLAELKVSQLEDGGPKAKKCKPALLPKPKLQKQQCNDRLPGLKHSEETDNRVDVLLVNSTTEIDNETLTLYFEQFTEDFEITKIGKNCWTVKLARQSDLQAILDRERHELGLSVRVYKQEGTWDPRRFILSGFKDSCKCEIISVFINSCSQSAPHTWETIDDEERIIVTFKKDIDVESFLRKCSSKKFKGMEIGASRLELTDSILVKGDMTRISEDALFLYFTNKKKSHGGDIKSLIWVNKHKSAVITFEDCNVAHQVVEKKHCPFNTELSTSLLYSGLQKALTGELRPLSAIPTDISIVVNEDLINFIKRNEQCKKLFQSQLKTIHANLLFDKATTSNEIVLGIAVDRQSLAAQRLSSTWESKARREAQSFLNNYCVSELAAEAEVWKKIEDDCQKLNSPDTDVFYHKSRSAIVVVGLTNTVNALFDLIRKHVDTATEELKLERNTIERSIQLNSLDELNLIEGLLHSKVTDVTVSKDEVSLSFHLKGLKDSVIVAEQVIQGLDKQPVNLSETMVTFLMSLHLKKFEQDYFAQNNISASFLKSKDSLQILAETEMIQKADLKLREVLKEDVIHLTPDQTAAVKSESWMSLIANIKDEMESSQNDHKVQITPSEAKIEVCGFSNVVADVSRKLKGYLENKTPATEDIPLKSVREVEFIDTCMNLSEIPEVKNLGVTILVCRTQNSPCLKVTAAKDKIKEAVEAVKKQLVSLIMETQTYSKAGQSKSLEKHEANLKAKAKEFQCKLYLSKQTGKTGIPKSFTHKVGSVTLTIIEGEIHHHVADALICPLNNNLAFNNPVAQEFLKVGGSQIKDVCDRRQNEKLLVGSVVLSNPGKLRAKTLIYALLPRWGLSGQPLDSRLLQLAIYDSLQKAEDKSCVSVAMPALGCCGFGFPVKQSYIAVKAAIEQFCRNHQNAPKNLRNIFVVESDVKIVDEFKSHMQQWGSTAATGTPAPSTSIISQASLAALTLKHGSDTKVTVHGVTVSLKNGDITKETVDVIVNSNSSTLDLNTGVSGAILKAAGKCVVEECKKHGPQKGDGVVMTGGGLLKCKHIAQMVGPQTAEDITSSIHKVLQLCEKEKTTTVAIPAIGTGRGGIDPKESIKAILTGLENHLLRSKSSSLKELRLVAFEQRIFDSYRDYLKERNKKSSHNTLPPNQVKIGGVRVEVKKGDITTETVRGIVNTTNRDMNLKGGVSGAIFRAAGNSVELECQKHGPLQGDTAAVTSGGNLQCDFIIHMAGPHSAAEARSRVKKVLERCEENKITTVSLPAVGTGGGKVKNAEAISAMLQGFDDHLSHRLSTEIKLIYVVIDRDEVLQEFLQGLKQWTLNVQSKDEEEEEGVTNTTEAMIGPLKVKVLCGDITKETTEAIVSSTNTTLNLSTGVSGAILKAAGQTVVDECSALGTQPDDGVVLTKAGNLPTKNIIHMVGQTTEINITKCMYKVMQKCEENKITSVSFPALGTGAGNLAAAAVARAMIDAIANFSIDSPKSLNNVHIVIFQANMRCDFEDALKKFKRIIPKPSIAGAHKPTKQAQSQPSNTKAKLCLATETAAISFPIMAVEIYGSSSADIAKVKQYIDDLISEECTSKYVNSKHLANLPEADKEAIVALSQTNQVHILVAAQDKLTVSGKKDDVLDAVLKINVFTQKAQQQEFQESEEKRIRETLRWEVGAIEAWKPLDSSISYQLELAYHRREPKHTYQYKGKTYTVDFKEMMRTDSGGNQSRVKRTLLADSDTAIIQPPPTWTKMDGKDLKIIILPSTSKEYQKIEKHFLASSKNPQDPKNVQVVQISRIQSQGQWQRYAVLKQTLDKKYPNQENEKILYHGTTKDICEKINKNGFNRSFCGRNATYYGDGTYFAKESWYSCQDTYSNPDGSGLKYMYRARVLTGSPCLGKQGMKEPDPLDPNNPRAGLHDCAVDNLQQPFIYVVFVDAGAYPDYLISFKTS</sequence>
<dbReference type="PROSITE" id="PS51154">
    <property type="entry name" value="MACRO"/>
    <property type="match status" value="4"/>
</dbReference>
<feature type="domain" description="Macro" evidence="10">
    <location>
        <begin position="1225"/>
        <end position="1399"/>
    </location>
</feature>
<dbReference type="Pfam" id="PF00644">
    <property type="entry name" value="PARP"/>
    <property type="match status" value="1"/>
</dbReference>
<feature type="domain" description="WWE" evidence="8">
    <location>
        <begin position="1723"/>
        <end position="1798"/>
    </location>
</feature>
<comment type="similarity">
    <text evidence="6">Belongs to the ARTD/PARP family.</text>
</comment>
<dbReference type="CTD" id="100148704"/>
<keyword evidence="11" id="KW-1185">Reference proteome</keyword>
<evidence type="ECO:0000256" key="7">
    <source>
        <dbReference type="RuleBase" id="RU362114"/>
    </source>
</evidence>
<accession>A0A6J2WI31</accession>
<dbReference type="Pfam" id="PF01661">
    <property type="entry name" value="Macro"/>
    <property type="match status" value="4"/>
</dbReference>
<dbReference type="InterPro" id="IPR043472">
    <property type="entry name" value="Macro_dom-like"/>
</dbReference>
<evidence type="ECO:0000259" key="9">
    <source>
        <dbReference type="PROSITE" id="PS51059"/>
    </source>
</evidence>
<dbReference type="SUPFAM" id="SSF56399">
    <property type="entry name" value="ADP-ribosylation"/>
    <property type="match status" value="1"/>
</dbReference>
<dbReference type="Gene3D" id="3.90.228.10">
    <property type="match status" value="1"/>
</dbReference>
<proteinExistence type="inferred from homology"/>
<dbReference type="SUPFAM" id="SSF52949">
    <property type="entry name" value="Macro domain-like"/>
    <property type="match status" value="4"/>
</dbReference>
<dbReference type="Gene3D" id="3.30.70.330">
    <property type="match status" value="2"/>
</dbReference>
<evidence type="ECO:0000256" key="5">
    <source>
        <dbReference type="ARBA" id="ARBA00023242"/>
    </source>
</evidence>
<gene>
    <name evidence="12" type="primary">parp14rs3</name>
</gene>
<keyword evidence="5" id="KW-0539">Nucleus</keyword>
<dbReference type="GO" id="GO:0005737">
    <property type="term" value="C:cytoplasm"/>
    <property type="evidence" value="ECO:0007669"/>
    <property type="project" value="TreeGrafter"/>
</dbReference>
<dbReference type="SMART" id="SM00506">
    <property type="entry name" value="A1pp"/>
    <property type="match status" value="4"/>
</dbReference>
<dbReference type="Gene3D" id="3.30.720.50">
    <property type="match status" value="1"/>
</dbReference>
<dbReference type="GO" id="GO:0010629">
    <property type="term" value="P:negative regulation of gene expression"/>
    <property type="evidence" value="ECO:0007669"/>
    <property type="project" value="TreeGrafter"/>
</dbReference>
<keyword evidence="2 7" id="KW-0328">Glycosyltransferase</keyword>
<evidence type="ECO:0000256" key="1">
    <source>
        <dbReference type="ARBA" id="ARBA00004123"/>
    </source>
</evidence>
<feature type="domain" description="Macro" evidence="10">
    <location>
        <begin position="1044"/>
        <end position="1218"/>
    </location>
</feature>
<dbReference type="InterPro" id="IPR004170">
    <property type="entry name" value="WWE_dom"/>
</dbReference>
<evidence type="ECO:0000313" key="12">
    <source>
        <dbReference type="RefSeq" id="XP_030643397.1"/>
    </source>
</evidence>
<dbReference type="PANTHER" id="PTHR14453">
    <property type="entry name" value="PARP/ZINC FINGER CCCH TYPE DOMAIN CONTAINING PROTEIN"/>
    <property type="match status" value="1"/>
</dbReference>
<dbReference type="Gene3D" id="3.40.220.10">
    <property type="entry name" value="Leucine Aminopeptidase, subunit E, domain 1"/>
    <property type="match status" value="4"/>
</dbReference>
<dbReference type="InParanoid" id="A0A6J2WI31"/>
<dbReference type="PROSITE" id="PS51059">
    <property type="entry name" value="PARP_CATALYTIC"/>
    <property type="match status" value="1"/>
</dbReference>
<dbReference type="InterPro" id="IPR037197">
    <property type="entry name" value="WWE_dom_sf"/>
</dbReference>
<evidence type="ECO:0000313" key="11">
    <source>
        <dbReference type="Proteomes" id="UP000504632"/>
    </source>
</evidence>
<dbReference type="EC" id="2.4.2.-" evidence="7"/>
<dbReference type="PANTHER" id="PTHR14453:SF101">
    <property type="entry name" value="POLY [ADP-RIBOSE] POLYMERASE"/>
    <property type="match status" value="1"/>
</dbReference>
<dbReference type="OrthoDB" id="6133115at2759"/>
<dbReference type="GO" id="GO:0005634">
    <property type="term" value="C:nucleus"/>
    <property type="evidence" value="ECO:0007669"/>
    <property type="project" value="UniProtKB-SubCell"/>
</dbReference>
<evidence type="ECO:0000256" key="2">
    <source>
        <dbReference type="ARBA" id="ARBA00022676"/>
    </source>
</evidence>
<dbReference type="InterPro" id="IPR012317">
    <property type="entry name" value="Poly(ADP-ribose)pol_cat_dom"/>
</dbReference>